<dbReference type="EMBL" id="CP002776">
    <property type="protein sequence ID" value="AEG31760.1"/>
    <property type="molecule type" value="Genomic_DNA"/>
</dbReference>
<evidence type="ECO:0000313" key="2">
    <source>
        <dbReference type="Proteomes" id="UP000009232"/>
    </source>
</evidence>
<dbReference type="KEGG" id="tcy:Thicy_0993"/>
<proteinExistence type="predicted"/>
<keyword evidence="2" id="KW-1185">Reference proteome</keyword>
<name>F6DD24_THICA</name>
<evidence type="ECO:0000313" key="1">
    <source>
        <dbReference type="EMBL" id="AEG31760.1"/>
    </source>
</evidence>
<dbReference type="AlphaFoldDB" id="F6DD24"/>
<reference evidence="1 2" key="1">
    <citation type="submission" date="2011-05" db="EMBL/GenBank/DDBJ databases">
        <title>Complete sequence of Thioalkalimicrobium cyclicum ALM1.</title>
        <authorList>
            <consortium name="US DOE Joint Genome Institute"/>
            <person name="Lucas S."/>
            <person name="Han J."/>
            <person name="Lapidus A."/>
            <person name="Cheng J.-F."/>
            <person name="Goodwin L."/>
            <person name="Pitluck S."/>
            <person name="Peters L."/>
            <person name="Mikhailova N."/>
            <person name="Davenport K."/>
            <person name="Han C."/>
            <person name="Tapia R."/>
            <person name="Land M."/>
            <person name="Hauser L."/>
            <person name="Kyrpides N."/>
            <person name="Ivanova N."/>
            <person name="Pagani I."/>
            <person name="Kappler U."/>
            <person name="Woyke T."/>
        </authorList>
    </citation>
    <scope>NUCLEOTIDE SEQUENCE [LARGE SCALE GENOMIC DNA]</scope>
    <source>
        <strain evidence="2">DSM 14477 / JCM 11371 / ALM1</strain>
    </source>
</reference>
<dbReference type="HOGENOM" id="CLU_3206407_0_0_6"/>
<accession>F6DD24</accession>
<dbReference type="Proteomes" id="UP000009232">
    <property type="component" value="Chromosome"/>
</dbReference>
<protein>
    <submittedName>
        <fullName evidence="1">Uncharacterized protein</fullName>
    </submittedName>
</protein>
<sequence length="45" mass="5103">MRNYELVFNNSLEAVVEMKTQTSDCIKKRKDYCSFPLITAGSSPS</sequence>
<gene>
    <name evidence="1" type="ordered locus">Thicy_0993</name>
</gene>
<organism evidence="1 2">
    <name type="scientific">Thiomicrospira cyclica (strain DSM 14477 / JCM 11371 / ALM1)</name>
    <name type="common">Thioalkalimicrobium cyclicum</name>
    <dbReference type="NCBI Taxonomy" id="717773"/>
    <lineage>
        <taxon>Bacteria</taxon>
        <taxon>Pseudomonadati</taxon>
        <taxon>Pseudomonadota</taxon>
        <taxon>Gammaproteobacteria</taxon>
        <taxon>Thiotrichales</taxon>
        <taxon>Piscirickettsiaceae</taxon>
        <taxon>Thiomicrospira</taxon>
    </lineage>
</organism>